<evidence type="ECO:0000313" key="2">
    <source>
        <dbReference type="EMBL" id="CAH2075613.1"/>
    </source>
</evidence>
<evidence type="ECO:0000256" key="1">
    <source>
        <dbReference type="SAM" id="MobiDB-lite"/>
    </source>
</evidence>
<gene>
    <name evidence="2" type="ORF">IPOD504_LOCUS16947</name>
</gene>
<name>A0ABN8J5M4_9NEOP</name>
<keyword evidence="3" id="KW-1185">Reference proteome</keyword>
<protein>
    <submittedName>
        <fullName evidence="2">Uncharacterized protein</fullName>
    </submittedName>
</protein>
<reference evidence="2" key="1">
    <citation type="submission" date="2022-03" db="EMBL/GenBank/DDBJ databases">
        <authorList>
            <person name="Martin H S."/>
        </authorList>
    </citation>
    <scope>NUCLEOTIDE SEQUENCE</scope>
</reference>
<feature type="non-terminal residue" evidence="2">
    <location>
        <position position="94"/>
    </location>
</feature>
<accession>A0ABN8J5M4</accession>
<proteinExistence type="predicted"/>
<sequence>MYSVKKWEATAARASRQRFGKLGTSRSSARGESSHERSTPPGLGAPPPAPAARVRSPRDKCALLFRWGRGRAEGPSGAAQSRAGRRSVSTLARA</sequence>
<feature type="region of interest" description="Disordered" evidence="1">
    <location>
        <begin position="1"/>
        <end position="94"/>
    </location>
</feature>
<dbReference type="EMBL" id="OW152820">
    <property type="protein sequence ID" value="CAH2075613.1"/>
    <property type="molecule type" value="Genomic_DNA"/>
</dbReference>
<dbReference type="Proteomes" id="UP000837857">
    <property type="component" value="Chromosome 8"/>
</dbReference>
<organism evidence="2 3">
    <name type="scientific">Iphiclides podalirius</name>
    <name type="common">scarce swallowtail</name>
    <dbReference type="NCBI Taxonomy" id="110791"/>
    <lineage>
        <taxon>Eukaryota</taxon>
        <taxon>Metazoa</taxon>
        <taxon>Ecdysozoa</taxon>
        <taxon>Arthropoda</taxon>
        <taxon>Hexapoda</taxon>
        <taxon>Insecta</taxon>
        <taxon>Pterygota</taxon>
        <taxon>Neoptera</taxon>
        <taxon>Endopterygota</taxon>
        <taxon>Lepidoptera</taxon>
        <taxon>Glossata</taxon>
        <taxon>Ditrysia</taxon>
        <taxon>Papilionoidea</taxon>
        <taxon>Papilionidae</taxon>
        <taxon>Papilioninae</taxon>
        <taxon>Iphiclides</taxon>
    </lineage>
</organism>
<evidence type="ECO:0000313" key="3">
    <source>
        <dbReference type="Proteomes" id="UP000837857"/>
    </source>
</evidence>